<evidence type="ECO:0000313" key="1">
    <source>
        <dbReference type="EMBL" id="KFD54698.1"/>
    </source>
</evidence>
<dbReference type="Proteomes" id="UP000030764">
    <property type="component" value="Unassembled WGS sequence"/>
</dbReference>
<organism evidence="2">
    <name type="scientific">Trichuris suis</name>
    <name type="common">pig whipworm</name>
    <dbReference type="NCBI Taxonomy" id="68888"/>
    <lineage>
        <taxon>Eukaryota</taxon>
        <taxon>Metazoa</taxon>
        <taxon>Ecdysozoa</taxon>
        <taxon>Nematoda</taxon>
        <taxon>Enoplea</taxon>
        <taxon>Dorylaimia</taxon>
        <taxon>Trichinellida</taxon>
        <taxon>Trichuridae</taxon>
        <taxon>Trichuris</taxon>
    </lineage>
</organism>
<reference evidence="2 3" key="1">
    <citation type="journal article" date="2014" name="Nat. Genet.">
        <title>Genome and transcriptome of the porcine whipworm Trichuris suis.</title>
        <authorList>
            <person name="Jex A.R."/>
            <person name="Nejsum P."/>
            <person name="Schwarz E.M."/>
            <person name="Hu L."/>
            <person name="Young N.D."/>
            <person name="Hall R.S."/>
            <person name="Korhonen P.K."/>
            <person name="Liao S."/>
            <person name="Thamsborg S."/>
            <person name="Xia J."/>
            <person name="Xu P."/>
            <person name="Wang S."/>
            <person name="Scheerlinck J.P."/>
            <person name="Hofmann A."/>
            <person name="Sternberg P.W."/>
            <person name="Wang J."/>
            <person name="Gasser R.B."/>
        </authorList>
    </citation>
    <scope>NUCLEOTIDE SEQUENCE [LARGE SCALE GENOMIC DNA]</scope>
    <source>
        <strain evidence="2">DCEP-RM93F</strain>
        <strain evidence="1">DCEP-RM93M</strain>
    </source>
</reference>
<dbReference type="EMBL" id="KL363205">
    <property type="protein sequence ID" value="KFD54698.1"/>
    <property type="molecule type" value="Genomic_DNA"/>
</dbReference>
<keyword evidence="3" id="KW-1185">Reference proteome</keyword>
<accession>A0A085N4G7</accession>
<name>A0A085N4G7_9BILA</name>
<dbReference type="Proteomes" id="UP000030758">
    <property type="component" value="Unassembled WGS sequence"/>
</dbReference>
<sequence>MSQCWFRQEWIESAGRSNPCRQREAPIRQWFLWKELSLHIVLGCTESEHFDACPPPADTLITPSVETGGPVMGFDHYAS</sequence>
<proteinExistence type="predicted"/>
<evidence type="ECO:0000313" key="3">
    <source>
        <dbReference type="Proteomes" id="UP000030764"/>
    </source>
</evidence>
<dbReference type="EMBL" id="KL367556">
    <property type="protein sequence ID" value="KFD64363.1"/>
    <property type="molecule type" value="Genomic_DNA"/>
</dbReference>
<protein>
    <submittedName>
        <fullName evidence="2">Uncharacterized protein</fullName>
    </submittedName>
</protein>
<dbReference type="AlphaFoldDB" id="A0A085N4G7"/>
<gene>
    <name evidence="1" type="ORF">M513_04398</name>
    <name evidence="2" type="ORF">M514_04398</name>
</gene>
<evidence type="ECO:0000313" key="2">
    <source>
        <dbReference type="EMBL" id="KFD64363.1"/>
    </source>
</evidence>